<dbReference type="EMBL" id="JAIWYP010000007">
    <property type="protein sequence ID" value="KAH3801726.1"/>
    <property type="molecule type" value="Genomic_DNA"/>
</dbReference>
<proteinExistence type="predicted"/>
<accession>A0A9D4J6L0</accession>
<evidence type="ECO:0000313" key="1">
    <source>
        <dbReference type="EMBL" id="KAH3801726.1"/>
    </source>
</evidence>
<keyword evidence="2" id="KW-1185">Reference proteome</keyword>
<gene>
    <name evidence="1" type="ORF">DPMN_155387</name>
</gene>
<protein>
    <submittedName>
        <fullName evidence="1">Uncharacterized protein</fullName>
    </submittedName>
</protein>
<dbReference type="Proteomes" id="UP000828390">
    <property type="component" value="Unassembled WGS sequence"/>
</dbReference>
<reference evidence="1" key="2">
    <citation type="submission" date="2020-11" db="EMBL/GenBank/DDBJ databases">
        <authorList>
            <person name="McCartney M.A."/>
            <person name="Auch B."/>
            <person name="Kono T."/>
            <person name="Mallez S."/>
            <person name="Becker A."/>
            <person name="Gohl D.M."/>
            <person name="Silverstein K.A.T."/>
            <person name="Koren S."/>
            <person name="Bechman K.B."/>
            <person name="Herman A."/>
            <person name="Abrahante J.E."/>
            <person name="Garbe J."/>
        </authorList>
    </citation>
    <scope>NUCLEOTIDE SEQUENCE</scope>
    <source>
        <strain evidence="1">Duluth1</strain>
        <tissue evidence="1">Whole animal</tissue>
    </source>
</reference>
<sequence length="63" mass="6932">MSMLADIKTMLQEQARVQPIIPGQDALGGIESWTGGPCETVEEFGELENTLKSVEKRQLLVNT</sequence>
<reference evidence="1" key="1">
    <citation type="journal article" date="2019" name="bioRxiv">
        <title>The Genome of the Zebra Mussel, Dreissena polymorpha: A Resource for Invasive Species Research.</title>
        <authorList>
            <person name="McCartney M.A."/>
            <person name="Auch B."/>
            <person name="Kono T."/>
            <person name="Mallez S."/>
            <person name="Zhang Y."/>
            <person name="Obille A."/>
            <person name="Becker A."/>
            <person name="Abrahante J.E."/>
            <person name="Garbe J."/>
            <person name="Badalamenti J.P."/>
            <person name="Herman A."/>
            <person name="Mangelson H."/>
            <person name="Liachko I."/>
            <person name="Sullivan S."/>
            <person name="Sone E.D."/>
            <person name="Koren S."/>
            <person name="Silverstein K.A.T."/>
            <person name="Beckman K.B."/>
            <person name="Gohl D.M."/>
        </authorList>
    </citation>
    <scope>NUCLEOTIDE SEQUENCE</scope>
    <source>
        <strain evidence="1">Duluth1</strain>
        <tissue evidence="1">Whole animal</tissue>
    </source>
</reference>
<evidence type="ECO:0000313" key="2">
    <source>
        <dbReference type="Proteomes" id="UP000828390"/>
    </source>
</evidence>
<organism evidence="1 2">
    <name type="scientific">Dreissena polymorpha</name>
    <name type="common">Zebra mussel</name>
    <name type="synonym">Mytilus polymorpha</name>
    <dbReference type="NCBI Taxonomy" id="45954"/>
    <lineage>
        <taxon>Eukaryota</taxon>
        <taxon>Metazoa</taxon>
        <taxon>Spiralia</taxon>
        <taxon>Lophotrochozoa</taxon>
        <taxon>Mollusca</taxon>
        <taxon>Bivalvia</taxon>
        <taxon>Autobranchia</taxon>
        <taxon>Heteroconchia</taxon>
        <taxon>Euheterodonta</taxon>
        <taxon>Imparidentia</taxon>
        <taxon>Neoheterodontei</taxon>
        <taxon>Myida</taxon>
        <taxon>Dreissenoidea</taxon>
        <taxon>Dreissenidae</taxon>
        <taxon>Dreissena</taxon>
    </lineage>
</organism>
<name>A0A9D4J6L0_DREPO</name>
<dbReference type="AlphaFoldDB" id="A0A9D4J6L0"/>
<comment type="caution">
    <text evidence="1">The sequence shown here is derived from an EMBL/GenBank/DDBJ whole genome shotgun (WGS) entry which is preliminary data.</text>
</comment>